<dbReference type="STRING" id="166423.A0A0N0BHF3"/>
<accession>A0A0N0BHF3</accession>
<dbReference type="EC" id="3.1.3.5" evidence="3"/>
<comment type="similarity">
    <text evidence="2">Belongs to the pyrimidine 5'-nucleotidase family.</text>
</comment>
<comment type="catalytic activity">
    <reaction evidence="1">
        <text>a ribonucleoside 5'-phosphate + H2O = a ribonucleoside + phosphate</text>
        <dbReference type="Rhea" id="RHEA:12484"/>
        <dbReference type="ChEBI" id="CHEBI:15377"/>
        <dbReference type="ChEBI" id="CHEBI:18254"/>
        <dbReference type="ChEBI" id="CHEBI:43474"/>
        <dbReference type="ChEBI" id="CHEBI:58043"/>
        <dbReference type="EC" id="3.1.3.5"/>
    </reaction>
</comment>
<name>A0A0N0BHF3_9HYME</name>
<dbReference type="Gene3D" id="3.40.50.1000">
    <property type="entry name" value="HAD superfamily/HAD-like"/>
    <property type="match status" value="1"/>
</dbReference>
<protein>
    <recommendedName>
        <fullName evidence="3">5'-nucleotidase</fullName>
        <ecNumber evidence="3">3.1.3.5</ecNumber>
    </recommendedName>
</protein>
<proteinExistence type="inferred from homology"/>
<dbReference type="GO" id="GO:0008253">
    <property type="term" value="F:5'-nucleotidase activity"/>
    <property type="evidence" value="ECO:0007669"/>
    <property type="project" value="UniProtKB-EC"/>
</dbReference>
<dbReference type="GO" id="GO:0005737">
    <property type="term" value="C:cytoplasm"/>
    <property type="evidence" value="ECO:0007669"/>
    <property type="project" value="InterPro"/>
</dbReference>
<dbReference type="Proteomes" id="UP000053105">
    <property type="component" value="Unassembled WGS sequence"/>
</dbReference>
<sequence length="57" mass="6351">MGDTIGDASMVDGMMNDTCAVLKIGFLYDNVIMEKFDIVLVDDQTMQVPIDILRLLL</sequence>
<dbReference type="InterPro" id="IPR006434">
    <property type="entry name" value="Pyrimidine_nucleotidase_eu"/>
</dbReference>
<evidence type="ECO:0000256" key="1">
    <source>
        <dbReference type="ARBA" id="ARBA00000815"/>
    </source>
</evidence>
<dbReference type="SUPFAM" id="SSF56784">
    <property type="entry name" value="HAD-like"/>
    <property type="match status" value="1"/>
</dbReference>
<keyword evidence="4" id="KW-0546">Nucleotide metabolism</keyword>
<evidence type="ECO:0000256" key="2">
    <source>
        <dbReference type="ARBA" id="ARBA00008389"/>
    </source>
</evidence>
<evidence type="ECO:0000256" key="4">
    <source>
        <dbReference type="ARBA" id="ARBA00023080"/>
    </source>
</evidence>
<dbReference type="GO" id="GO:0000287">
    <property type="term" value="F:magnesium ion binding"/>
    <property type="evidence" value="ECO:0007669"/>
    <property type="project" value="InterPro"/>
</dbReference>
<reference evidence="5 6" key="1">
    <citation type="submission" date="2015-07" db="EMBL/GenBank/DDBJ databases">
        <title>The genome of Melipona quadrifasciata.</title>
        <authorList>
            <person name="Pan H."/>
            <person name="Kapheim K."/>
        </authorList>
    </citation>
    <scope>NUCLEOTIDE SEQUENCE [LARGE SCALE GENOMIC DNA]</scope>
    <source>
        <strain evidence="5">0111107301</strain>
        <tissue evidence="5">Whole body</tissue>
    </source>
</reference>
<keyword evidence="6" id="KW-1185">Reference proteome</keyword>
<dbReference type="Pfam" id="PF05822">
    <property type="entry name" value="UMPH-1"/>
    <property type="match status" value="1"/>
</dbReference>
<dbReference type="InterPro" id="IPR036412">
    <property type="entry name" value="HAD-like_sf"/>
</dbReference>
<dbReference type="OrthoDB" id="10014216at2759"/>
<organism evidence="5 6">
    <name type="scientific">Melipona quadrifasciata</name>
    <dbReference type="NCBI Taxonomy" id="166423"/>
    <lineage>
        <taxon>Eukaryota</taxon>
        <taxon>Metazoa</taxon>
        <taxon>Ecdysozoa</taxon>
        <taxon>Arthropoda</taxon>
        <taxon>Hexapoda</taxon>
        <taxon>Insecta</taxon>
        <taxon>Pterygota</taxon>
        <taxon>Neoptera</taxon>
        <taxon>Endopterygota</taxon>
        <taxon>Hymenoptera</taxon>
        <taxon>Apocrita</taxon>
        <taxon>Aculeata</taxon>
        <taxon>Apoidea</taxon>
        <taxon>Anthophila</taxon>
        <taxon>Apidae</taxon>
        <taxon>Melipona</taxon>
    </lineage>
</organism>
<dbReference type="InterPro" id="IPR023214">
    <property type="entry name" value="HAD_sf"/>
</dbReference>
<dbReference type="EMBL" id="KQ435756">
    <property type="protein sequence ID" value="KOX75972.1"/>
    <property type="molecule type" value="Genomic_DNA"/>
</dbReference>
<evidence type="ECO:0000313" key="5">
    <source>
        <dbReference type="EMBL" id="KOX75972.1"/>
    </source>
</evidence>
<gene>
    <name evidence="5" type="ORF">WN51_12402</name>
</gene>
<dbReference type="AlphaFoldDB" id="A0A0N0BHF3"/>
<evidence type="ECO:0000313" key="6">
    <source>
        <dbReference type="Proteomes" id="UP000053105"/>
    </source>
</evidence>
<dbReference type="GO" id="GO:0009117">
    <property type="term" value="P:nucleotide metabolic process"/>
    <property type="evidence" value="ECO:0007669"/>
    <property type="project" value="UniProtKB-KW"/>
</dbReference>
<evidence type="ECO:0000256" key="3">
    <source>
        <dbReference type="ARBA" id="ARBA00012643"/>
    </source>
</evidence>